<proteinExistence type="predicted"/>
<gene>
    <name evidence="2" type="ORF">MKZ38_010162</name>
</gene>
<accession>A0AAD5RTZ6</accession>
<keyword evidence="3" id="KW-1185">Reference proteome</keyword>
<dbReference type="Proteomes" id="UP001201980">
    <property type="component" value="Unassembled WGS sequence"/>
</dbReference>
<comment type="caution">
    <text evidence="2">The sequence shown here is derived from an EMBL/GenBank/DDBJ whole genome shotgun (WGS) entry which is preliminary data.</text>
</comment>
<evidence type="ECO:0000313" key="2">
    <source>
        <dbReference type="EMBL" id="KAJ2903277.1"/>
    </source>
</evidence>
<dbReference type="EMBL" id="JAKWBI020000086">
    <property type="protein sequence ID" value="KAJ2903277.1"/>
    <property type="molecule type" value="Genomic_DNA"/>
</dbReference>
<organism evidence="2 3">
    <name type="scientific">Zalerion maritima</name>
    <dbReference type="NCBI Taxonomy" id="339359"/>
    <lineage>
        <taxon>Eukaryota</taxon>
        <taxon>Fungi</taxon>
        <taxon>Dikarya</taxon>
        <taxon>Ascomycota</taxon>
        <taxon>Pezizomycotina</taxon>
        <taxon>Sordariomycetes</taxon>
        <taxon>Lulworthiomycetidae</taxon>
        <taxon>Lulworthiales</taxon>
        <taxon>Lulworthiaceae</taxon>
        <taxon>Zalerion</taxon>
    </lineage>
</organism>
<feature type="compositionally biased region" description="Low complexity" evidence="1">
    <location>
        <begin position="150"/>
        <end position="159"/>
    </location>
</feature>
<evidence type="ECO:0000256" key="1">
    <source>
        <dbReference type="SAM" id="MobiDB-lite"/>
    </source>
</evidence>
<protein>
    <submittedName>
        <fullName evidence="2">Uncharacterized protein</fullName>
    </submittedName>
</protein>
<sequence>MTPGPVLGPRPTDPDKKKSSLFDSMTSTNIHNRVDFALAIDRYFVRNRPILHLENSLFISRRIILRNLATRGAEKVSSPDAQAAHQYLPTPHTLYHLPPFPFLPLSGKSKETRRKGKRKDVPSPILASMAPLPPVSIPLRRHVQQRWQHSQQSPTSPQP</sequence>
<reference evidence="2" key="1">
    <citation type="submission" date="2022-07" db="EMBL/GenBank/DDBJ databases">
        <title>Draft genome sequence of Zalerion maritima ATCC 34329, a (micro)plastics degrading marine fungus.</title>
        <authorList>
            <person name="Paco A."/>
            <person name="Goncalves M.F.M."/>
            <person name="Rocha-Santos T.A.P."/>
            <person name="Alves A."/>
        </authorList>
    </citation>
    <scope>NUCLEOTIDE SEQUENCE</scope>
    <source>
        <strain evidence="2">ATCC 34329</strain>
    </source>
</reference>
<evidence type="ECO:0000313" key="3">
    <source>
        <dbReference type="Proteomes" id="UP001201980"/>
    </source>
</evidence>
<feature type="region of interest" description="Disordered" evidence="1">
    <location>
        <begin position="1"/>
        <end position="20"/>
    </location>
</feature>
<dbReference type="AlphaFoldDB" id="A0AAD5RTZ6"/>
<feature type="region of interest" description="Disordered" evidence="1">
    <location>
        <begin position="105"/>
        <end position="159"/>
    </location>
</feature>
<name>A0AAD5RTZ6_9PEZI</name>